<dbReference type="Proteomes" id="UP000316714">
    <property type="component" value="Unassembled WGS sequence"/>
</dbReference>
<comment type="caution">
    <text evidence="2">The sequence shown here is derived from an EMBL/GenBank/DDBJ whole genome shotgun (WGS) entry which is preliminary data.</text>
</comment>
<dbReference type="AlphaFoldDB" id="A0A5C5V3I3"/>
<feature type="chain" id="PRO_5023145502" evidence="1">
    <location>
        <begin position="18"/>
        <end position="127"/>
    </location>
</feature>
<evidence type="ECO:0000313" key="2">
    <source>
        <dbReference type="EMBL" id="TWT32285.1"/>
    </source>
</evidence>
<name>A0A5C5V3I3_9BACT</name>
<gene>
    <name evidence="2" type="ORF">KOR34_40470</name>
</gene>
<evidence type="ECO:0000256" key="1">
    <source>
        <dbReference type="SAM" id="SignalP"/>
    </source>
</evidence>
<organism evidence="2 3">
    <name type="scientific">Posidoniimonas corsicana</name>
    <dbReference type="NCBI Taxonomy" id="1938618"/>
    <lineage>
        <taxon>Bacteria</taxon>
        <taxon>Pseudomonadati</taxon>
        <taxon>Planctomycetota</taxon>
        <taxon>Planctomycetia</taxon>
        <taxon>Pirellulales</taxon>
        <taxon>Lacipirellulaceae</taxon>
        <taxon>Posidoniimonas</taxon>
    </lineage>
</organism>
<reference evidence="2 3" key="1">
    <citation type="submission" date="2019-02" db="EMBL/GenBank/DDBJ databases">
        <title>Deep-cultivation of Planctomycetes and their phenomic and genomic characterization uncovers novel biology.</title>
        <authorList>
            <person name="Wiegand S."/>
            <person name="Jogler M."/>
            <person name="Boedeker C."/>
            <person name="Pinto D."/>
            <person name="Vollmers J."/>
            <person name="Rivas-Marin E."/>
            <person name="Kohn T."/>
            <person name="Peeters S.H."/>
            <person name="Heuer A."/>
            <person name="Rast P."/>
            <person name="Oberbeckmann S."/>
            <person name="Bunk B."/>
            <person name="Jeske O."/>
            <person name="Meyerdierks A."/>
            <person name="Storesund J.E."/>
            <person name="Kallscheuer N."/>
            <person name="Luecker S."/>
            <person name="Lage O.M."/>
            <person name="Pohl T."/>
            <person name="Merkel B.J."/>
            <person name="Hornburger P."/>
            <person name="Mueller R.-W."/>
            <person name="Bruemmer F."/>
            <person name="Labrenz M."/>
            <person name="Spormann A.M."/>
            <person name="Op Den Camp H."/>
            <person name="Overmann J."/>
            <person name="Amann R."/>
            <person name="Jetten M.S.M."/>
            <person name="Mascher T."/>
            <person name="Medema M.H."/>
            <person name="Devos D.P."/>
            <person name="Kaster A.-K."/>
            <person name="Ovreas L."/>
            <person name="Rohde M."/>
            <person name="Galperin M.Y."/>
            <person name="Jogler C."/>
        </authorList>
    </citation>
    <scope>NUCLEOTIDE SEQUENCE [LARGE SCALE GENOMIC DNA]</scope>
    <source>
        <strain evidence="2 3">KOR34</strain>
    </source>
</reference>
<sequence precursor="true">MIRSGAKLSMFVVIAVAAGGGVATSETPTSPQTRQEITTRLYEASDLPVWRQTGNGEVVFDASLLVAHIQSTVSPKTWSEECIIREYEKNASLIVSQTRDNHNRVAKLLDSLRQKAKERTASPQSSP</sequence>
<dbReference type="OrthoDB" id="208996at2"/>
<proteinExistence type="predicted"/>
<keyword evidence="3" id="KW-1185">Reference proteome</keyword>
<dbReference type="RefSeq" id="WP_146567515.1">
    <property type="nucleotide sequence ID" value="NZ_SIHJ01000003.1"/>
</dbReference>
<feature type="signal peptide" evidence="1">
    <location>
        <begin position="1"/>
        <end position="17"/>
    </location>
</feature>
<dbReference type="EMBL" id="SIHJ01000003">
    <property type="protein sequence ID" value="TWT32285.1"/>
    <property type="molecule type" value="Genomic_DNA"/>
</dbReference>
<accession>A0A5C5V3I3</accession>
<evidence type="ECO:0000313" key="3">
    <source>
        <dbReference type="Proteomes" id="UP000316714"/>
    </source>
</evidence>
<protein>
    <submittedName>
        <fullName evidence="2">Uncharacterized protein</fullName>
    </submittedName>
</protein>
<keyword evidence="1" id="KW-0732">Signal</keyword>